<reference evidence="2" key="1">
    <citation type="submission" date="2020-02" db="EMBL/GenBank/DDBJ databases">
        <authorList>
            <person name="Meier V. D."/>
        </authorList>
    </citation>
    <scope>NUCLEOTIDE SEQUENCE</scope>
    <source>
        <strain evidence="2">AVDCRST_MAG47</strain>
    </source>
</reference>
<evidence type="ECO:0000313" key="2">
    <source>
        <dbReference type="EMBL" id="CAA9368723.1"/>
    </source>
</evidence>
<name>A0A6J4MTU9_9ACTN</name>
<accession>A0A6J4MTU9</accession>
<dbReference type="AlphaFoldDB" id="A0A6J4MTU9"/>
<feature type="region of interest" description="Disordered" evidence="1">
    <location>
        <begin position="1"/>
        <end position="85"/>
    </location>
</feature>
<protein>
    <submittedName>
        <fullName evidence="2">Membrane protein insertion efficiency factor YidD</fullName>
    </submittedName>
</protein>
<dbReference type="EMBL" id="CADCUK010000066">
    <property type="protein sequence ID" value="CAA9368723.1"/>
    <property type="molecule type" value="Genomic_DNA"/>
</dbReference>
<evidence type="ECO:0000256" key="1">
    <source>
        <dbReference type="SAM" id="MobiDB-lite"/>
    </source>
</evidence>
<feature type="non-terminal residue" evidence="2">
    <location>
        <position position="1"/>
    </location>
</feature>
<proteinExistence type="predicted"/>
<sequence>EARPHPAAARLSLRDQPAVRPGLPVPPQLLGVRARGGDRARQPSWLVARCPSRGPVPPVGRGRLRPRSTCGGTPQSDVHPDPRSL</sequence>
<gene>
    <name evidence="2" type="ORF">AVDCRST_MAG47-915</name>
</gene>
<feature type="non-terminal residue" evidence="2">
    <location>
        <position position="85"/>
    </location>
</feature>
<organism evidence="2">
    <name type="scientific">uncultured Nocardioidaceae bacterium</name>
    <dbReference type="NCBI Taxonomy" id="253824"/>
    <lineage>
        <taxon>Bacteria</taxon>
        <taxon>Bacillati</taxon>
        <taxon>Actinomycetota</taxon>
        <taxon>Actinomycetes</taxon>
        <taxon>Propionibacteriales</taxon>
        <taxon>Nocardioidaceae</taxon>
        <taxon>environmental samples</taxon>
    </lineage>
</organism>